<evidence type="ECO:0000313" key="2">
    <source>
        <dbReference type="EMBL" id="MCW9706806.1"/>
    </source>
</evidence>
<name>A0ABT3PLH1_9BACT</name>
<evidence type="ECO:0008006" key="4">
    <source>
        <dbReference type="Google" id="ProtNLM"/>
    </source>
</evidence>
<keyword evidence="3" id="KW-1185">Reference proteome</keyword>
<evidence type="ECO:0000256" key="1">
    <source>
        <dbReference type="SAM" id="Phobius"/>
    </source>
</evidence>
<proteinExistence type="predicted"/>
<dbReference type="EMBL" id="JAGGJA010000004">
    <property type="protein sequence ID" value="MCW9706806.1"/>
    <property type="molecule type" value="Genomic_DNA"/>
</dbReference>
<dbReference type="Proteomes" id="UP001207918">
    <property type="component" value="Unassembled WGS sequence"/>
</dbReference>
<sequence length="141" mass="14699">MGQQQLLLVILVTIIVGVATVVAINIFGQSAANANIDATRQDVLTLAAQMQGYALKPELMGGGGGDFVDLTVDKLGFGYDSDNSTSGVDFVNANAHFVIDPATGGITATPVRIDGSTDWTTEDFVATVTMDDITFDTVPAK</sequence>
<organism evidence="2 3">
    <name type="scientific">Fodinibius salsisoli</name>
    <dbReference type="NCBI Taxonomy" id="2820877"/>
    <lineage>
        <taxon>Bacteria</taxon>
        <taxon>Pseudomonadati</taxon>
        <taxon>Balneolota</taxon>
        <taxon>Balneolia</taxon>
        <taxon>Balneolales</taxon>
        <taxon>Balneolaceae</taxon>
        <taxon>Fodinibius</taxon>
    </lineage>
</organism>
<comment type="caution">
    <text evidence="2">The sequence shown here is derived from an EMBL/GenBank/DDBJ whole genome shotgun (WGS) entry which is preliminary data.</text>
</comment>
<keyword evidence="1" id="KW-0472">Membrane</keyword>
<reference evidence="2 3" key="1">
    <citation type="submission" date="2021-03" db="EMBL/GenBank/DDBJ databases">
        <title>Aliifodinibius sp. nov., a new bacterium isolated from saline soil.</title>
        <authorList>
            <person name="Galisteo C."/>
            <person name="De La Haba R."/>
            <person name="Sanchez-Porro C."/>
            <person name="Ventosa A."/>
        </authorList>
    </citation>
    <scope>NUCLEOTIDE SEQUENCE [LARGE SCALE GENOMIC DNA]</scope>
    <source>
        <strain evidence="2 3">1BSP15-2V2</strain>
    </source>
</reference>
<dbReference type="RefSeq" id="WP_265765537.1">
    <property type="nucleotide sequence ID" value="NZ_JAGGJA010000004.1"/>
</dbReference>
<feature type="transmembrane region" description="Helical" evidence="1">
    <location>
        <begin position="6"/>
        <end position="27"/>
    </location>
</feature>
<gene>
    <name evidence="2" type="ORF">J6I44_08050</name>
</gene>
<protein>
    <recommendedName>
        <fullName evidence="4">Type II secretory pathway, pseudopilin PulG</fullName>
    </recommendedName>
</protein>
<accession>A0ABT3PLH1</accession>
<keyword evidence="1" id="KW-1133">Transmembrane helix</keyword>
<evidence type="ECO:0000313" key="3">
    <source>
        <dbReference type="Proteomes" id="UP001207918"/>
    </source>
</evidence>
<keyword evidence="1" id="KW-0812">Transmembrane</keyword>